<gene>
    <name evidence="2" type="ORF">Ocin01_11600</name>
</gene>
<organism evidence="2 3">
    <name type="scientific">Orchesella cincta</name>
    <name type="common">Springtail</name>
    <name type="synonym">Podura cincta</name>
    <dbReference type="NCBI Taxonomy" id="48709"/>
    <lineage>
        <taxon>Eukaryota</taxon>
        <taxon>Metazoa</taxon>
        <taxon>Ecdysozoa</taxon>
        <taxon>Arthropoda</taxon>
        <taxon>Hexapoda</taxon>
        <taxon>Collembola</taxon>
        <taxon>Entomobryomorpha</taxon>
        <taxon>Entomobryoidea</taxon>
        <taxon>Orchesellidae</taxon>
        <taxon>Orchesellinae</taxon>
        <taxon>Orchesella</taxon>
    </lineage>
</organism>
<feature type="compositionally biased region" description="Basic and acidic residues" evidence="1">
    <location>
        <begin position="89"/>
        <end position="102"/>
    </location>
</feature>
<accession>A0A1D2MQB1</accession>
<name>A0A1D2MQB1_ORCCI</name>
<dbReference type="EMBL" id="LJIJ01000715">
    <property type="protein sequence ID" value="ODM95078.1"/>
    <property type="molecule type" value="Genomic_DNA"/>
</dbReference>
<evidence type="ECO:0000256" key="1">
    <source>
        <dbReference type="SAM" id="MobiDB-lite"/>
    </source>
</evidence>
<dbReference type="AlphaFoldDB" id="A0A1D2MQB1"/>
<reference evidence="2 3" key="1">
    <citation type="journal article" date="2016" name="Genome Biol. Evol.">
        <title>Gene Family Evolution Reflects Adaptation to Soil Environmental Stressors in the Genome of the Collembolan Orchesella cincta.</title>
        <authorList>
            <person name="Faddeeva-Vakhrusheva A."/>
            <person name="Derks M.F."/>
            <person name="Anvar S.Y."/>
            <person name="Agamennone V."/>
            <person name="Suring W."/>
            <person name="Smit S."/>
            <person name="van Straalen N.M."/>
            <person name="Roelofs D."/>
        </authorList>
    </citation>
    <scope>NUCLEOTIDE SEQUENCE [LARGE SCALE GENOMIC DNA]</scope>
    <source>
        <tissue evidence="2">Mixed pool</tissue>
    </source>
</reference>
<protein>
    <submittedName>
        <fullName evidence="2">Uncharacterized protein</fullName>
    </submittedName>
</protein>
<dbReference type="Proteomes" id="UP000094527">
    <property type="component" value="Unassembled WGS sequence"/>
</dbReference>
<sequence length="226" mass="25186">MNFLISLDGDSAEPKHFSEVTKGIVKGVGGQSTRCRTNNSNFMMSLKKNEIPNDFCVSPPAHVSKSYYSPRTAAKKSSGRRKKGSGKSSGDRTPRNQDENQHKAKHPKGPPATPTAAPSASATLELLHHHNRHEFPTNSADNFYEMDIANFDADKDDEELIKGLPMTGDATIDQEILAFFRTRQAVFKKINSDKSNKSSPQHEPYQQQKHLYHQYGNDGSLNIPQF</sequence>
<feature type="region of interest" description="Disordered" evidence="1">
    <location>
        <begin position="67"/>
        <end position="119"/>
    </location>
</feature>
<proteinExistence type="predicted"/>
<keyword evidence="3" id="KW-1185">Reference proteome</keyword>
<evidence type="ECO:0000313" key="2">
    <source>
        <dbReference type="EMBL" id="ODM95078.1"/>
    </source>
</evidence>
<comment type="caution">
    <text evidence="2">The sequence shown here is derived from an EMBL/GenBank/DDBJ whole genome shotgun (WGS) entry which is preliminary data.</text>
</comment>
<evidence type="ECO:0000313" key="3">
    <source>
        <dbReference type="Proteomes" id="UP000094527"/>
    </source>
</evidence>
<feature type="compositionally biased region" description="Basic residues" evidence="1">
    <location>
        <begin position="73"/>
        <end position="85"/>
    </location>
</feature>